<gene>
    <name evidence="2" type="ORF">O4U47_27850</name>
</gene>
<feature type="transmembrane region" description="Helical" evidence="1">
    <location>
        <begin position="109"/>
        <end position="132"/>
    </location>
</feature>
<evidence type="ECO:0000256" key="1">
    <source>
        <dbReference type="SAM" id="Phobius"/>
    </source>
</evidence>
<keyword evidence="1" id="KW-1133">Transmembrane helix</keyword>
<organism evidence="2 3">
    <name type="scientific">Nocardiopsis suaedae</name>
    <dbReference type="NCBI Taxonomy" id="3018444"/>
    <lineage>
        <taxon>Bacteria</taxon>
        <taxon>Bacillati</taxon>
        <taxon>Actinomycetota</taxon>
        <taxon>Actinomycetes</taxon>
        <taxon>Streptosporangiales</taxon>
        <taxon>Nocardiopsidaceae</taxon>
        <taxon>Nocardiopsis</taxon>
    </lineage>
</organism>
<evidence type="ECO:0000313" key="3">
    <source>
        <dbReference type="Proteomes" id="UP001165685"/>
    </source>
</evidence>
<dbReference type="EMBL" id="JAQFWP010000081">
    <property type="protein sequence ID" value="MDA2808354.1"/>
    <property type="molecule type" value="Genomic_DNA"/>
</dbReference>
<keyword evidence="1" id="KW-0812">Transmembrane</keyword>
<evidence type="ECO:0000313" key="2">
    <source>
        <dbReference type="EMBL" id="MDA2808354.1"/>
    </source>
</evidence>
<protein>
    <submittedName>
        <fullName evidence="2">Uncharacterized protein</fullName>
    </submittedName>
</protein>
<name>A0ABT4TVS9_9ACTN</name>
<keyword evidence="1" id="KW-0472">Membrane</keyword>
<accession>A0ABT4TVS9</accession>
<proteinExistence type="predicted"/>
<keyword evidence="3" id="KW-1185">Reference proteome</keyword>
<comment type="caution">
    <text evidence="2">The sequence shown here is derived from an EMBL/GenBank/DDBJ whole genome shotgun (WGS) entry which is preliminary data.</text>
</comment>
<sequence>MNGPDSGANHAFVVVVIAPDERSAEVTIAGRTQVVTGESPRQTRSGALDAAASYAAHLGRPVLVNARDANGSWQLSVSPTGVVQTVGGTDAELIGPPDKKKGSSGKGRVIALSVVGGVLVLGLLGGGGYLALGMLPTGGSGGGGGGEGDDGQTVVFDSRPAPPGFTDQAVWTDTLASESNPAVAPDGGTAAFVSEEGALTVVDPDGEEQWSSELPEGVSPTGAAPYFVVDGDGYGVAMLDDEALWQWPADGGEPVETAIPDGARVSFPGHAPLVEDGEEAFVPEDGELSPVDVPDGYGAMLNDGRNVLTAVRNGPWEWVGPGGERVEPEEPEGADDMDRLLTARAETVVVVWSAGGGESVLAVHDSRDGSVIAQSPVDPDDLEDARWVEGDGVAAYGPVVFDLDGGAAHDVGLTPLSASGEWVFGELDGESVAVDSAGEPTVLEEDTARPWGILGDRAVVVSGDSVYALSPE</sequence>
<dbReference type="Proteomes" id="UP001165685">
    <property type="component" value="Unassembled WGS sequence"/>
</dbReference>
<dbReference type="SUPFAM" id="SSF82171">
    <property type="entry name" value="DPP6 N-terminal domain-like"/>
    <property type="match status" value="1"/>
</dbReference>
<reference evidence="2" key="1">
    <citation type="submission" date="2023-01" db="EMBL/GenBank/DDBJ databases">
        <title>Draft genome sequence of Nocardiopsis sp. LSu2-4 isolated from halophytes.</title>
        <authorList>
            <person name="Duangmal K."/>
            <person name="Chantavorakit T."/>
        </authorList>
    </citation>
    <scope>NUCLEOTIDE SEQUENCE</scope>
    <source>
        <strain evidence="2">LSu2-4</strain>
    </source>
</reference>
<dbReference type="RefSeq" id="WP_270680950.1">
    <property type="nucleotide sequence ID" value="NZ_JAQFWP010000081.1"/>
</dbReference>